<reference evidence="2 3" key="1">
    <citation type="submission" date="2019-11" db="EMBL/GenBank/DDBJ databases">
        <title>Pedobacter sp. HMF7056 Genome sequencing and assembly.</title>
        <authorList>
            <person name="Kang H."/>
            <person name="Kim H."/>
            <person name="Joh K."/>
        </authorList>
    </citation>
    <scope>NUCLEOTIDE SEQUENCE [LARGE SCALE GENOMIC DNA]</scope>
    <source>
        <strain evidence="2 3">HMF7056</strain>
    </source>
</reference>
<evidence type="ECO:0000256" key="1">
    <source>
        <dbReference type="SAM" id="Phobius"/>
    </source>
</evidence>
<organism evidence="2 3">
    <name type="scientific">Hufsiella ginkgonis</name>
    <dbReference type="NCBI Taxonomy" id="2695274"/>
    <lineage>
        <taxon>Bacteria</taxon>
        <taxon>Pseudomonadati</taxon>
        <taxon>Bacteroidota</taxon>
        <taxon>Sphingobacteriia</taxon>
        <taxon>Sphingobacteriales</taxon>
        <taxon>Sphingobacteriaceae</taxon>
        <taxon>Hufsiella</taxon>
    </lineage>
</organism>
<feature type="transmembrane region" description="Helical" evidence="1">
    <location>
        <begin position="39"/>
        <end position="60"/>
    </location>
</feature>
<keyword evidence="1" id="KW-0812">Transmembrane</keyword>
<dbReference type="RefSeq" id="WP_160907127.1">
    <property type="nucleotide sequence ID" value="NZ_WVHS01000003.1"/>
</dbReference>
<dbReference type="PANTHER" id="PTHR36318:SF3">
    <property type="entry name" value="OS06G0581300 PROTEIN"/>
    <property type="match status" value="1"/>
</dbReference>
<dbReference type="Pfam" id="PF07343">
    <property type="entry name" value="DUF1475"/>
    <property type="match status" value="1"/>
</dbReference>
<keyword evidence="1" id="KW-0472">Membrane</keyword>
<evidence type="ECO:0000313" key="2">
    <source>
        <dbReference type="EMBL" id="MXV16106.1"/>
    </source>
</evidence>
<evidence type="ECO:0000313" key="3">
    <source>
        <dbReference type="Proteomes" id="UP000451233"/>
    </source>
</evidence>
<keyword evidence="3" id="KW-1185">Reference proteome</keyword>
<dbReference type="PANTHER" id="PTHR36318">
    <property type="entry name" value="OS06G0581300 PROTEIN"/>
    <property type="match status" value="1"/>
</dbReference>
<dbReference type="InterPro" id="IPR009943">
    <property type="entry name" value="DUF1475"/>
</dbReference>
<protein>
    <submittedName>
        <fullName evidence="2">DUF1475 domain-containing protein</fullName>
    </submittedName>
</protein>
<feature type="transmembrane region" description="Helical" evidence="1">
    <location>
        <begin position="7"/>
        <end position="27"/>
    </location>
</feature>
<proteinExistence type="predicted"/>
<gene>
    <name evidence="2" type="ORF">GS398_12395</name>
</gene>
<comment type="caution">
    <text evidence="2">The sequence shown here is derived from an EMBL/GenBank/DDBJ whole genome shotgun (WGS) entry which is preliminary data.</text>
</comment>
<name>A0A7K1Y002_9SPHI</name>
<dbReference type="EMBL" id="WVHS01000003">
    <property type="protein sequence ID" value="MXV16106.1"/>
    <property type="molecule type" value="Genomic_DNA"/>
</dbReference>
<feature type="transmembrane region" description="Helical" evidence="1">
    <location>
        <begin position="72"/>
        <end position="94"/>
    </location>
</feature>
<keyword evidence="1" id="KW-1133">Transmembrane helix</keyword>
<dbReference type="AlphaFoldDB" id="A0A7K1Y002"/>
<accession>A0A7K1Y002</accession>
<sequence>MIIFLKVLFSVVLLWMCYIVIGTSIAHNLFTEWDHLASIAWMRATLWDFYANILVIYCWVCYKERNWWLKGLWLVLLVTSGSIAAAVFMLIQLFRLNPAEGLKELFSKRYG</sequence>
<dbReference type="Proteomes" id="UP000451233">
    <property type="component" value="Unassembled WGS sequence"/>
</dbReference>